<dbReference type="Pfam" id="PF14244">
    <property type="entry name" value="Retrotran_gag_3"/>
    <property type="match status" value="1"/>
</dbReference>
<name>A0AAW2XXF5_9LAMI</name>
<comment type="caution">
    <text evidence="2">The sequence shown here is derived from an EMBL/GenBank/DDBJ whole genome shotgun (WGS) entry which is preliminary data.</text>
</comment>
<dbReference type="PANTHER" id="PTHR37610">
    <property type="entry name" value="CCHC-TYPE DOMAIN-CONTAINING PROTEIN"/>
    <property type="match status" value="1"/>
</dbReference>
<accession>A0AAW2XXF5</accession>
<gene>
    <name evidence="2" type="ORF">Slati_0496400</name>
</gene>
<proteinExistence type="predicted"/>
<dbReference type="InterPro" id="IPR029472">
    <property type="entry name" value="Copia-like_N"/>
</dbReference>
<organism evidence="2">
    <name type="scientific">Sesamum latifolium</name>
    <dbReference type="NCBI Taxonomy" id="2727402"/>
    <lineage>
        <taxon>Eukaryota</taxon>
        <taxon>Viridiplantae</taxon>
        <taxon>Streptophyta</taxon>
        <taxon>Embryophyta</taxon>
        <taxon>Tracheophyta</taxon>
        <taxon>Spermatophyta</taxon>
        <taxon>Magnoliopsida</taxon>
        <taxon>eudicotyledons</taxon>
        <taxon>Gunneridae</taxon>
        <taxon>Pentapetalae</taxon>
        <taxon>asterids</taxon>
        <taxon>lamiids</taxon>
        <taxon>Lamiales</taxon>
        <taxon>Pedaliaceae</taxon>
        <taxon>Sesamum</taxon>
    </lineage>
</organism>
<reference evidence="2" key="2">
    <citation type="journal article" date="2024" name="Plant">
        <title>Genomic evolution and insights into agronomic trait innovations of Sesamum species.</title>
        <authorList>
            <person name="Miao H."/>
            <person name="Wang L."/>
            <person name="Qu L."/>
            <person name="Liu H."/>
            <person name="Sun Y."/>
            <person name="Le M."/>
            <person name="Wang Q."/>
            <person name="Wei S."/>
            <person name="Zheng Y."/>
            <person name="Lin W."/>
            <person name="Duan Y."/>
            <person name="Cao H."/>
            <person name="Xiong S."/>
            <person name="Wang X."/>
            <person name="Wei L."/>
            <person name="Li C."/>
            <person name="Ma Q."/>
            <person name="Ju M."/>
            <person name="Zhao R."/>
            <person name="Li G."/>
            <person name="Mu C."/>
            <person name="Tian Q."/>
            <person name="Mei H."/>
            <person name="Zhang T."/>
            <person name="Gao T."/>
            <person name="Zhang H."/>
        </authorList>
    </citation>
    <scope>NUCLEOTIDE SEQUENCE</scope>
    <source>
        <strain evidence="2">KEN1</strain>
    </source>
</reference>
<sequence length="112" mass="12979">MRSMVILSAPLNGKNWLTWSRSVRIALEGRDRLGFIDGSCTKQAEGSKEFRQWRIADTVVRTWILKTISKNIINIFLYTTSVQSLWMELEARYGEYDGPLLYKILQEISSMS</sequence>
<reference evidence="2" key="1">
    <citation type="submission" date="2020-06" db="EMBL/GenBank/DDBJ databases">
        <authorList>
            <person name="Li T."/>
            <person name="Hu X."/>
            <person name="Zhang T."/>
            <person name="Song X."/>
            <person name="Zhang H."/>
            <person name="Dai N."/>
            <person name="Sheng W."/>
            <person name="Hou X."/>
            <person name="Wei L."/>
        </authorList>
    </citation>
    <scope>NUCLEOTIDE SEQUENCE</scope>
    <source>
        <strain evidence="2">KEN1</strain>
        <tissue evidence="2">Leaf</tissue>
    </source>
</reference>
<evidence type="ECO:0000313" key="2">
    <source>
        <dbReference type="EMBL" id="KAL0458692.1"/>
    </source>
</evidence>
<dbReference type="AlphaFoldDB" id="A0AAW2XXF5"/>
<protein>
    <recommendedName>
        <fullName evidence="1">Retrotransposon Copia-like N-terminal domain-containing protein</fullName>
    </recommendedName>
</protein>
<dbReference type="PANTHER" id="PTHR37610:SF40">
    <property type="entry name" value="OS01G0909600 PROTEIN"/>
    <property type="match status" value="1"/>
</dbReference>
<feature type="domain" description="Retrotransposon Copia-like N-terminal" evidence="1">
    <location>
        <begin position="2"/>
        <end position="42"/>
    </location>
</feature>
<dbReference type="EMBL" id="JACGWN010000002">
    <property type="protein sequence ID" value="KAL0458692.1"/>
    <property type="molecule type" value="Genomic_DNA"/>
</dbReference>
<evidence type="ECO:0000259" key="1">
    <source>
        <dbReference type="Pfam" id="PF14244"/>
    </source>
</evidence>